<keyword evidence="5" id="KW-0472">Membrane</keyword>
<evidence type="ECO:0000313" key="7">
    <source>
        <dbReference type="Proteomes" id="UP000694864"/>
    </source>
</evidence>
<evidence type="ECO:0000256" key="1">
    <source>
        <dbReference type="ARBA" id="ARBA00022723"/>
    </source>
</evidence>
<reference evidence="8" key="2">
    <citation type="submission" date="2025-08" db="UniProtKB">
        <authorList>
            <consortium name="RefSeq"/>
        </authorList>
    </citation>
    <scope>IDENTIFICATION</scope>
    <source>
        <tissue evidence="8">Leaf</tissue>
    </source>
</reference>
<keyword evidence="5" id="KW-1133">Transmembrane helix</keyword>
<name>A0ABM0VIH3_CAMSA</name>
<evidence type="ECO:0000256" key="5">
    <source>
        <dbReference type="SAM" id="Phobius"/>
    </source>
</evidence>
<dbReference type="InterPro" id="IPR010666">
    <property type="entry name" value="Znf_GRF"/>
</dbReference>
<keyword evidence="2 4" id="KW-0863">Zinc-finger</keyword>
<dbReference type="Pfam" id="PF06839">
    <property type="entry name" value="Zn_ribbon_GRF"/>
    <property type="match status" value="1"/>
</dbReference>
<keyword evidence="7" id="KW-1185">Reference proteome</keyword>
<keyword evidence="1" id="KW-0479">Metal-binding</keyword>
<organism evidence="7 8">
    <name type="scientific">Camelina sativa</name>
    <name type="common">False flax</name>
    <name type="synonym">Myagrum sativum</name>
    <dbReference type="NCBI Taxonomy" id="90675"/>
    <lineage>
        <taxon>Eukaryota</taxon>
        <taxon>Viridiplantae</taxon>
        <taxon>Streptophyta</taxon>
        <taxon>Embryophyta</taxon>
        <taxon>Tracheophyta</taxon>
        <taxon>Spermatophyta</taxon>
        <taxon>Magnoliopsida</taxon>
        <taxon>eudicotyledons</taxon>
        <taxon>Gunneridae</taxon>
        <taxon>Pentapetalae</taxon>
        <taxon>rosids</taxon>
        <taxon>malvids</taxon>
        <taxon>Brassicales</taxon>
        <taxon>Brassicaceae</taxon>
        <taxon>Camelineae</taxon>
        <taxon>Camelina</taxon>
    </lineage>
</organism>
<dbReference type="PROSITE" id="PS51999">
    <property type="entry name" value="ZF_GRF"/>
    <property type="match status" value="1"/>
</dbReference>
<gene>
    <name evidence="8" type="primary">LOC104738178</name>
</gene>
<dbReference type="GeneID" id="104738178"/>
<feature type="transmembrane region" description="Helical" evidence="5">
    <location>
        <begin position="125"/>
        <end position="143"/>
    </location>
</feature>
<proteinExistence type="predicted"/>
<keyword evidence="3" id="KW-0862">Zinc</keyword>
<evidence type="ECO:0000256" key="4">
    <source>
        <dbReference type="PROSITE-ProRule" id="PRU01343"/>
    </source>
</evidence>
<feature type="domain" description="GRF-type" evidence="6">
    <location>
        <begin position="21"/>
        <end position="65"/>
    </location>
</feature>
<evidence type="ECO:0000256" key="2">
    <source>
        <dbReference type="ARBA" id="ARBA00022771"/>
    </source>
</evidence>
<evidence type="ECO:0000259" key="6">
    <source>
        <dbReference type="PROSITE" id="PS51999"/>
    </source>
</evidence>
<dbReference type="Proteomes" id="UP000694864">
    <property type="component" value="Chromosome 13"/>
</dbReference>
<evidence type="ECO:0000313" key="8">
    <source>
        <dbReference type="RefSeq" id="XP_010456697.1"/>
    </source>
</evidence>
<accession>A0ABM0VIH3</accession>
<keyword evidence="5" id="KW-0812">Transmembrane</keyword>
<sequence length="144" mass="15938">MELTSESSSSMSSKSGVGQVCDCGLPAKMFISKTARNPNRRFLGCELYKEGGNGHCKYFSWVDEEEVKGWPRRALVEAQAEINEKNKIISQLSTTIMELKGDLERNQLQKKKIDDMEAIVSRQRLVITGLTGLLVCAIGVIVLG</sequence>
<reference evidence="7" key="1">
    <citation type="journal article" date="2014" name="Nat. Commun.">
        <title>The emerging biofuel crop Camelina sativa retains a highly undifferentiated hexaploid genome structure.</title>
        <authorList>
            <person name="Kagale S."/>
            <person name="Koh C."/>
            <person name="Nixon J."/>
            <person name="Bollina V."/>
            <person name="Clarke W.E."/>
            <person name="Tuteja R."/>
            <person name="Spillane C."/>
            <person name="Robinson S.J."/>
            <person name="Links M.G."/>
            <person name="Clarke C."/>
            <person name="Higgins E.E."/>
            <person name="Huebert T."/>
            <person name="Sharpe A.G."/>
            <person name="Parkin I.A."/>
        </authorList>
    </citation>
    <scope>NUCLEOTIDE SEQUENCE [LARGE SCALE GENOMIC DNA]</scope>
    <source>
        <strain evidence="7">cv. DH55</strain>
    </source>
</reference>
<protein>
    <submittedName>
        <fullName evidence="8">Uncharacterized protein LOC104738178</fullName>
    </submittedName>
</protein>
<dbReference type="PANTHER" id="PTHR33248">
    <property type="entry name" value="ZINC ION-BINDING PROTEIN"/>
    <property type="match status" value="1"/>
</dbReference>
<evidence type="ECO:0000256" key="3">
    <source>
        <dbReference type="ARBA" id="ARBA00022833"/>
    </source>
</evidence>
<dbReference type="RefSeq" id="XP_010456697.1">
    <property type="nucleotide sequence ID" value="XM_010458395.2"/>
</dbReference>